<dbReference type="GO" id="GO:0042101">
    <property type="term" value="C:T cell receptor complex"/>
    <property type="evidence" value="ECO:0007669"/>
    <property type="project" value="UniProtKB-KW"/>
</dbReference>
<keyword evidence="8" id="KW-0391">Immunity</keyword>
<evidence type="ECO:0000256" key="7">
    <source>
        <dbReference type="ARBA" id="ARBA00038651"/>
    </source>
</evidence>
<dbReference type="PANTHER" id="PTHR19339:SF10">
    <property type="entry name" value="IG-LIKE DOMAIN-CONTAINING PROTEIN-RELATED"/>
    <property type="match status" value="1"/>
</dbReference>
<evidence type="ECO:0000256" key="6">
    <source>
        <dbReference type="ARBA" id="ARBA00023180"/>
    </source>
</evidence>
<reference evidence="11" key="3">
    <citation type="submission" date="2025-09" db="UniProtKB">
        <authorList>
            <consortium name="Ensembl"/>
        </authorList>
    </citation>
    <scope>IDENTIFICATION</scope>
    <source>
        <strain evidence="11">Hereford</strain>
    </source>
</reference>
<dbReference type="InterPro" id="IPR013783">
    <property type="entry name" value="Ig-like_fold"/>
</dbReference>
<keyword evidence="12" id="KW-1185">Reference proteome</keyword>
<evidence type="ECO:0000256" key="2">
    <source>
        <dbReference type="ARBA" id="ARBA00022475"/>
    </source>
</evidence>
<dbReference type="Ensembl" id="ENSBTAT00000116249.2">
    <property type="protein sequence ID" value="ENSBTAP00000094921.2"/>
    <property type="gene ID" value="ENSBTAG00000060040.2"/>
</dbReference>
<evidence type="ECO:0000256" key="5">
    <source>
        <dbReference type="ARBA" id="ARBA00023157"/>
    </source>
</evidence>
<dbReference type="Pfam" id="PF07686">
    <property type="entry name" value="V-set"/>
    <property type="match status" value="1"/>
</dbReference>
<evidence type="ECO:0000313" key="12">
    <source>
        <dbReference type="Proteomes" id="UP000009136"/>
    </source>
</evidence>
<dbReference type="SUPFAM" id="SSF48726">
    <property type="entry name" value="Immunoglobulin"/>
    <property type="match status" value="1"/>
</dbReference>
<keyword evidence="5" id="KW-1015">Disulfide bond</keyword>
<evidence type="ECO:0000256" key="9">
    <source>
        <dbReference type="SAM" id="SignalP"/>
    </source>
</evidence>
<dbReference type="PANTHER" id="PTHR19339">
    <property type="entry name" value="T CELL RECEPTOR ALPHA VARIABLE 39"/>
    <property type="match status" value="1"/>
</dbReference>
<proteinExistence type="predicted"/>
<sequence>MEMHVRPSLVVLWLHFCCNGKNQVEQSPPSLVVLEGENCTFQSNYTVRPFNNLRWYTQDTGRGLVSLITMTYSDNKKSNGRYTATLVVTSKHSSLHLTAAQLSNPAFYICVVGALCSLRTPTLYTNLYLEVVKEHFLNVLIHFKCMKFQSELVLLLQTWLKCIY</sequence>
<dbReference type="InterPro" id="IPR036179">
    <property type="entry name" value="Ig-like_dom_sf"/>
</dbReference>
<keyword evidence="2" id="KW-1003">Cell membrane</keyword>
<dbReference type="Proteomes" id="UP000009136">
    <property type="component" value="Chromosome 10"/>
</dbReference>
<dbReference type="AlphaFoldDB" id="A0AAA9TA74"/>
<keyword evidence="8" id="KW-1064">Adaptive immunity</keyword>
<dbReference type="InterPro" id="IPR007110">
    <property type="entry name" value="Ig-like_dom"/>
</dbReference>
<keyword evidence="3 9" id="KW-0732">Signal</keyword>
<keyword evidence="4" id="KW-0472">Membrane</keyword>
<keyword evidence="8" id="KW-1279">T cell receptor</keyword>
<dbReference type="InterPro" id="IPR051896">
    <property type="entry name" value="TCR_alpha_variable"/>
</dbReference>
<evidence type="ECO:0000256" key="1">
    <source>
        <dbReference type="ARBA" id="ARBA00004236"/>
    </source>
</evidence>
<organism evidence="11 12">
    <name type="scientific">Bos taurus</name>
    <name type="common">Bovine</name>
    <dbReference type="NCBI Taxonomy" id="9913"/>
    <lineage>
        <taxon>Eukaryota</taxon>
        <taxon>Metazoa</taxon>
        <taxon>Chordata</taxon>
        <taxon>Craniata</taxon>
        <taxon>Vertebrata</taxon>
        <taxon>Euteleostomi</taxon>
        <taxon>Mammalia</taxon>
        <taxon>Eutheria</taxon>
        <taxon>Laurasiatheria</taxon>
        <taxon>Artiodactyla</taxon>
        <taxon>Ruminantia</taxon>
        <taxon>Pecora</taxon>
        <taxon>Bovidae</taxon>
        <taxon>Bovinae</taxon>
        <taxon>Bos</taxon>
    </lineage>
</organism>
<comment type="subunit">
    <text evidence="7">Alpha-beta TR is a heterodimer composed of an alpha and beta chain; disulfide-linked. The alpha-beta TR is associated with the transmembrane signaling CD3 coreceptor proteins to form the TR-CD3 (TcR or TCR). The assembly of alpha-beta TR heterodimers with CD3 occurs in the endoplasmic reticulum where a single alpha-beta TR heterodimer associates with one CD3D-CD3E heterodimer, one CD3G-CD3E heterodimer and one CD247 homodimer forming a stable octameric structure. CD3D-CD3E and CD3G-CD3E heterodimers preferentially associate with TR alpha and TR beta chains, respectively. The association of the CD247 homodimer is the last step of TcR assembly in the endoplasmic reticulum and is required for transport to the cell surface.</text>
</comment>
<accession>A0AAA9TA74</accession>
<name>A0AAA9TA74_BOVIN</name>
<dbReference type="PROSITE" id="PS50835">
    <property type="entry name" value="IG_LIKE"/>
    <property type="match status" value="1"/>
</dbReference>
<protein>
    <recommendedName>
        <fullName evidence="10">Ig-like domain-containing protein</fullName>
    </recommendedName>
</protein>
<dbReference type="InterPro" id="IPR013106">
    <property type="entry name" value="Ig_V-set"/>
</dbReference>
<evidence type="ECO:0000256" key="3">
    <source>
        <dbReference type="ARBA" id="ARBA00022729"/>
    </source>
</evidence>
<keyword evidence="6" id="KW-0325">Glycoprotein</keyword>
<reference evidence="11" key="2">
    <citation type="submission" date="2025-08" db="UniProtKB">
        <authorList>
            <consortium name="Ensembl"/>
        </authorList>
    </citation>
    <scope>IDENTIFICATION</scope>
    <source>
        <strain evidence="11">Hereford</strain>
    </source>
</reference>
<feature type="domain" description="Ig-like" evidence="10">
    <location>
        <begin position="7"/>
        <end position="112"/>
    </location>
</feature>
<evidence type="ECO:0000313" key="11">
    <source>
        <dbReference type="Ensembl" id="ENSBTAP00000094921.2"/>
    </source>
</evidence>
<evidence type="ECO:0000256" key="4">
    <source>
        <dbReference type="ARBA" id="ARBA00023136"/>
    </source>
</evidence>
<feature type="chain" id="PRO_5046843342" description="Ig-like domain-containing protein" evidence="9">
    <location>
        <begin position="21"/>
        <end position="164"/>
    </location>
</feature>
<feature type="signal peptide" evidence="9">
    <location>
        <begin position="1"/>
        <end position="20"/>
    </location>
</feature>
<dbReference type="Gene3D" id="2.60.40.10">
    <property type="entry name" value="Immunoglobulins"/>
    <property type="match status" value="1"/>
</dbReference>
<evidence type="ECO:0000256" key="8">
    <source>
        <dbReference type="ARBA" id="ARBA00043266"/>
    </source>
</evidence>
<evidence type="ECO:0000259" key="10">
    <source>
        <dbReference type="PROSITE" id="PS50835"/>
    </source>
</evidence>
<reference evidence="11" key="1">
    <citation type="submission" date="2018-03" db="EMBL/GenBank/DDBJ databases">
        <title>ARS-UCD1.2.</title>
        <authorList>
            <person name="Rosen B.D."/>
            <person name="Bickhart D.M."/>
            <person name="Koren S."/>
            <person name="Schnabel R.D."/>
            <person name="Hall R."/>
            <person name="Zimin A."/>
            <person name="Dreischer C."/>
            <person name="Schultheiss S."/>
            <person name="Schroeder S.G."/>
            <person name="Elsik C.G."/>
            <person name="Couldrey C."/>
            <person name="Liu G.E."/>
            <person name="Van Tassell C.P."/>
            <person name="Phillippy A.M."/>
            <person name="Smith T.P.L."/>
            <person name="Medrano J.F."/>
        </authorList>
    </citation>
    <scope>NUCLEOTIDE SEQUENCE [LARGE SCALE GENOMIC DNA]</scope>
    <source>
        <strain evidence="11">Hereford</strain>
    </source>
</reference>
<comment type="subcellular location">
    <subcellularLocation>
        <location evidence="1">Cell membrane</location>
    </subcellularLocation>
</comment>
<dbReference type="GeneTree" id="ENSGT00940000163906"/>